<dbReference type="GO" id="GO:0015628">
    <property type="term" value="P:protein secretion by the type II secretion system"/>
    <property type="evidence" value="ECO:0007669"/>
    <property type="project" value="InterPro"/>
</dbReference>
<dbReference type="InterPro" id="IPR045584">
    <property type="entry name" value="Pilin-like"/>
</dbReference>
<comment type="similarity">
    <text evidence="9">Belongs to the GSP H family.</text>
</comment>
<comment type="caution">
    <text evidence="12">The sequence shown here is derived from an EMBL/GenBank/DDBJ whole genome shotgun (WGS) entry which is preliminary data.</text>
</comment>
<evidence type="ECO:0000313" key="13">
    <source>
        <dbReference type="Proteomes" id="UP000525987"/>
    </source>
</evidence>
<dbReference type="EMBL" id="JACHXM010000011">
    <property type="protein sequence ID" value="MBB3141668.1"/>
    <property type="molecule type" value="Genomic_DNA"/>
</dbReference>
<dbReference type="Gene3D" id="3.55.40.10">
    <property type="entry name" value="minor pseudopilin epsh domain"/>
    <property type="match status" value="1"/>
</dbReference>
<evidence type="ECO:0000256" key="5">
    <source>
        <dbReference type="ARBA" id="ARBA00022519"/>
    </source>
</evidence>
<keyword evidence="6" id="KW-0812">Transmembrane</keyword>
<dbReference type="PROSITE" id="PS00409">
    <property type="entry name" value="PROKAR_NTER_METHYL"/>
    <property type="match status" value="1"/>
</dbReference>
<gene>
    <name evidence="12" type="ORF">FHR96_002548</name>
</gene>
<keyword evidence="13" id="KW-1185">Reference proteome</keyword>
<evidence type="ECO:0000256" key="1">
    <source>
        <dbReference type="ARBA" id="ARBA00004377"/>
    </source>
</evidence>
<keyword evidence="8" id="KW-0472">Membrane</keyword>
<keyword evidence="7" id="KW-1133">Transmembrane helix</keyword>
<dbReference type="GO" id="GO:0005886">
    <property type="term" value="C:plasma membrane"/>
    <property type="evidence" value="ECO:0007669"/>
    <property type="project" value="UniProtKB-SubCell"/>
</dbReference>
<dbReference type="InterPro" id="IPR022346">
    <property type="entry name" value="T2SS_GspH"/>
</dbReference>
<evidence type="ECO:0000256" key="8">
    <source>
        <dbReference type="ARBA" id="ARBA00023136"/>
    </source>
</evidence>
<keyword evidence="4" id="KW-0488">Methylation</keyword>
<dbReference type="Pfam" id="PF07963">
    <property type="entry name" value="N_methyl"/>
    <property type="match status" value="1"/>
</dbReference>
<dbReference type="Pfam" id="PF12019">
    <property type="entry name" value="GspH"/>
    <property type="match status" value="1"/>
</dbReference>
<comment type="subcellular location">
    <subcellularLocation>
        <location evidence="1">Cell inner membrane</location>
        <topology evidence="1">Single-pass membrane protein</topology>
    </subcellularLocation>
</comment>
<name>A0A7W5BZQ9_9GAMM</name>
<organism evidence="12 13">
    <name type="scientific">Halomonas organivorans</name>
    <dbReference type="NCBI Taxonomy" id="257772"/>
    <lineage>
        <taxon>Bacteria</taxon>
        <taxon>Pseudomonadati</taxon>
        <taxon>Pseudomonadota</taxon>
        <taxon>Gammaproteobacteria</taxon>
        <taxon>Oceanospirillales</taxon>
        <taxon>Halomonadaceae</taxon>
        <taxon>Halomonas</taxon>
    </lineage>
</organism>
<evidence type="ECO:0000256" key="10">
    <source>
        <dbReference type="ARBA" id="ARBA00030775"/>
    </source>
</evidence>
<evidence type="ECO:0000256" key="9">
    <source>
        <dbReference type="ARBA" id="ARBA00025772"/>
    </source>
</evidence>
<reference evidence="12 13" key="1">
    <citation type="submission" date="2020-08" db="EMBL/GenBank/DDBJ databases">
        <title>Genomic Encyclopedia of Type Strains, Phase III (KMG-III): the genomes of soil and plant-associated and newly described type strains.</title>
        <authorList>
            <person name="Whitman W."/>
        </authorList>
    </citation>
    <scope>NUCLEOTIDE SEQUENCE [LARGE SCALE GENOMIC DNA]</scope>
    <source>
        <strain evidence="12 13">CECT 5995</strain>
    </source>
</reference>
<evidence type="ECO:0000256" key="6">
    <source>
        <dbReference type="ARBA" id="ARBA00022692"/>
    </source>
</evidence>
<feature type="domain" description="General secretion pathway GspH" evidence="11">
    <location>
        <begin position="45"/>
        <end position="142"/>
    </location>
</feature>
<dbReference type="GO" id="GO:0015627">
    <property type="term" value="C:type II protein secretion system complex"/>
    <property type="evidence" value="ECO:0007669"/>
    <property type="project" value="InterPro"/>
</dbReference>
<keyword evidence="5" id="KW-0997">Cell inner membrane</keyword>
<dbReference type="Proteomes" id="UP000525987">
    <property type="component" value="Unassembled WGS sequence"/>
</dbReference>
<proteinExistence type="inferred from homology"/>
<evidence type="ECO:0000256" key="4">
    <source>
        <dbReference type="ARBA" id="ARBA00022481"/>
    </source>
</evidence>
<dbReference type="InterPro" id="IPR012902">
    <property type="entry name" value="N_methyl_site"/>
</dbReference>
<keyword evidence="3" id="KW-1003">Cell membrane</keyword>
<sequence length="150" mass="16272">MNMKNRGVTLLELLVTVAIVVVLASVSIPSFQRMMADNRLMASYNDVLVGLNVARSEAIKRRQEVTFDVTSSTPWGYQVKVDGMESPVRVRRADEGTVSLDDEDFSVTFDALGKATSCASGCRLTLTHSRIGDRVIEVSAMGRVGRGASS</sequence>
<accession>A0A7W5BZQ9</accession>
<dbReference type="NCBIfam" id="TIGR02532">
    <property type="entry name" value="IV_pilin_GFxxxE"/>
    <property type="match status" value="1"/>
</dbReference>
<evidence type="ECO:0000259" key="11">
    <source>
        <dbReference type="Pfam" id="PF12019"/>
    </source>
</evidence>
<evidence type="ECO:0000256" key="2">
    <source>
        <dbReference type="ARBA" id="ARBA00021549"/>
    </source>
</evidence>
<evidence type="ECO:0000256" key="3">
    <source>
        <dbReference type="ARBA" id="ARBA00022475"/>
    </source>
</evidence>
<evidence type="ECO:0000256" key="7">
    <source>
        <dbReference type="ARBA" id="ARBA00022989"/>
    </source>
</evidence>
<evidence type="ECO:0000313" key="12">
    <source>
        <dbReference type="EMBL" id="MBB3141668.1"/>
    </source>
</evidence>
<dbReference type="AlphaFoldDB" id="A0A7W5BZQ9"/>
<dbReference type="SUPFAM" id="SSF54523">
    <property type="entry name" value="Pili subunits"/>
    <property type="match status" value="1"/>
</dbReference>
<protein>
    <recommendedName>
        <fullName evidence="2">Type II secretion system protein H</fullName>
    </recommendedName>
    <alternativeName>
        <fullName evidence="10">General secretion pathway protein H</fullName>
    </alternativeName>
</protein>